<feature type="transmembrane region" description="Helical" evidence="1">
    <location>
        <begin position="86"/>
        <end position="106"/>
    </location>
</feature>
<feature type="transmembrane region" description="Helical" evidence="1">
    <location>
        <begin position="242"/>
        <end position="269"/>
    </location>
</feature>
<evidence type="ECO:0000256" key="1">
    <source>
        <dbReference type="SAM" id="Phobius"/>
    </source>
</evidence>
<dbReference type="AlphaFoldDB" id="A0A9P5P4C4"/>
<sequence>MASKEDVVVRDTLSYSATTCRKEHQFGLKKEPVYRARETYDYKLKYPEDERYHELDEEARIWWVYLDEAAAYDNDMVGELSDSLDILLVFAVLFSAVVSIFVVQTAQSLSQDYTQLSATYLHELTMLVRVNTNSTALSKIPLTNATFSPSTLDLWVNGLWFTALAIALSIALFAGLAKQWLRQYLSIVTGTPRQRAFIRQFRLDGLKKWRVRTIIGMLPVLLHISVMMFLAGLAIFLVSLDIVPVACVVGAIAATVVVLYFAATVLPIFTLQCAYRTTLTNKLYWMCQQPQKAYQRVIYPLIMSVHGIWRQLMGQEAQDPLDLRERRPSKVNWSGAERYAACSRPSDDQEPELTALWWLAESTSSPSVKEILLCALGAFTSDMTASLSTSEASRILFGRLSTHLFGHRPEENILDLEELESIFRAAIHLEVLNKQQVQTLNHFKMLQSSFALKEYPSLKYTASWETIHSALTALASGFLRSVQLFHVGEYTELSPGNAIPWLVKTYQEDGLDLPTLALPPLVWKVLLKSSAHQMDEIFDDVYALSETPYPMSPAIFNRGGREPFDKNRQQRVNICFPLQPGLLLLARLPVYVM</sequence>
<reference evidence="3" key="1">
    <citation type="submission" date="2020-11" db="EMBL/GenBank/DDBJ databases">
        <authorList>
            <consortium name="DOE Joint Genome Institute"/>
            <person name="Ahrendt S."/>
            <person name="Riley R."/>
            <person name="Andreopoulos W."/>
            <person name="Labutti K."/>
            <person name="Pangilinan J."/>
            <person name="Ruiz-Duenas F.J."/>
            <person name="Barrasa J.M."/>
            <person name="Sanchez-Garcia M."/>
            <person name="Camarero S."/>
            <person name="Miyauchi S."/>
            <person name="Serrano A."/>
            <person name="Linde D."/>
            <person name="Babiker R."/>
            <person name="Drula E."/>
            <person name="Ayuso-Fernandez I."/>
            <person name="Pacheco R."/>
            <person name="Padilla G."/>
            <person name="Ferreira P."/>
            <person name="Barriuso J."/>
            <person name="Kellner H."/>
            <person name="Castanera R."/>
            <person name="Alfaro M."/>
            <person name="Ramirez L."/>
            <person name="Pisabarro A.G."/>
            <person name="Kuo A."/>
            <person name="Tritt A."/>
            <person name="Lipzen A."/>
            <person name="He G."/>
            <person name="Yan M."/>
            <person name="Ng V."/>
            <person name="Cullen D."/>
            <person name="Martin F."/>
            <person name="Rosso M.-N."/>
            <person name="Henrissat B."/>
            <person name="Hibbett D."/>
            <person name="Martinez A.T."/>
            <person name="Grigoriev I.V."/>
        </authorList>
    </citation>
    <scope>NUCLEOTIDE SEQUENCE</scope>
    <source>
        <strain evidence="3">AH 40177</strain>
    </source>
</reference>
<keyword evidence="1" id="KW-0812">Transmembrane</keyword>
<feature type="transmembrane region" description="Helical" evidence="1">
    <location>
        <begin position="214"/>
        <end position="236"/>
    </location>
</feature>
<evidence type="ECO:0000313" key="3">
    <source>
        <dbReference type="EMBL" id="KAF9020924.1"/>
    </source>
</evidence>
<keyword evidence="1" id="KW-0472">Membrane</keyword>
<dbReference type="Pfam" id="PF20153">
    <property type="entry name" value="DUF6535"/>
    <property type="match status" value="1"/>
</dbReference>
<feature type="domain" description="DUF6535" evidence="2">
    <location>
        <begin position="62"/>
        <end position="238"/>
    </location>
</feature>
<dbReference type="EMBL" id="JADNRY010001113">
    <property type="protein sequence ID" value="KAF9020924.1"/>
    <property type="molecule type" value="Genomic_DNA"/>
</dbReference>
<accession>A0A9P5P4C4</accession>
<proteinExistence type="predicted"/>
<name>A0A9P5P4C4_9AGAR</name>
<evidence type="ECO:0000313" key="4">
    <source>
        <dbReference type="Proteomes" id="UP000772434"/>
    </source>
</evidence>
<dbReference type="OrthoDB" id="3219854at2759"/>
<dbReference type="InterPro" id="IPR045338">
    <property type="entry name" value="DUF6535"/>
</dbReference>
<keyword evidence="1" id="KW-1133">Transmembrane helix</keyword>
<gene>
    <name evidence="3" type="ORF">BDP27DRAFT_1457808</name>
</gene>
<dbReference type="Proteomes" id="UP000772434">
    <property type="component" value="Unassembled WGS sequence"/>
</dbReference>
<evidence type="ECO:0000259" key="2">
    <source>
        <dbReference type="Pfam" id="PF20153"/>
    </source>
</evidence>
<comment type="caution">
    <text evidence="3">The sequence shown here is derived from an EMBL/GenBank/DDBJ whole genome shotgun (WGS) entry which is preliminary data.</text>
</comment>
<organism evidence="3 4">
    <name type="scientific">Rhodocollybia butyracea</name>
    <dbReference type="NCBI Taxonomy" id="206335"/>
    <lineage>
        <taxon>Eukaryota</taxon>
        <taxon>Fungi</taxon>
        <taxon>Dikarya</taxon>
        <taxon>Basidiomycota</taxon>
        <taxon>Agaricomycotina</taxon>
        <taxon>Agaricomycetes</taxon>
        <taxon>Agaricomycetidae</taxon>
        <taxon>Agaricales</taxon>
        <taxon>Marasmiineae</taxon>
        <taxon>Omphalotaceae</taxon>
        <taxon>Rhodocollybia</taxon>
    </lineage>
</organism>
<keyword evidence="4" id="KW-1185">Reference proteome</keyword>
<protein>
    <recommendedName>
        <fullName evidence="2">DUF6535 domain-containing protein</fullName>
    </recommendedName>
</protein>
<feature type="transmembrane region" description="Helical" evidence="1">
    <location>
        <begin position="158"/>
        <end position="177"/>
    </location>
</feature>